<dbReference type="PANTHER" id="PTHR36930:SF1">
    <property type="entry name" value="MOSC DOMAIN-CONTAINING PROTEIN"/>
    <property type="match status" value="1"/>
</dbReference>
<organism evidence="2 3">
    <name type="scientific">Bisgaardia hudsonensis</name>
    <dbReference type="NCBI Taxonomy" id="109472"/>
    <lineage>
        <taxon>Bacteria</taxon>
        <taxon>Pseudomonadati</taxon>
        <taxon>Pseudomonadota</taxon>
        <taxon>Gammaproteobacteria</taxon>
        <taxon>Pasteurellales</taxon>
        <taxon>Pasteurellaceae</taxon>
        <taxon>Bisgaardia</taxon>
    </lineage>
</organism>
<sequence>MLHEIYIYPIKSTKAYKISQSIVQMQGLNFDREFMLTDLNGKFITARTHSTLYELFAFPIAQGIEIHHKNGSFIRIQYQDFLYSRNNEVWGDHFPSLVAKQEINQWLTDKIKDNVQLRWLGEQSQRKIKHYPEYNVSFADGYPILLCTEESLEKVKSECPTEITMLQFRPNVVIKGYSAFSEQNWHEIQIGNVKFLHTHPCTRCILTTRNIYTNQLDPKAEPFRTLKRINTNENGKPLFGINLIPMNTGIIKEGDEIKILSYK</sequence>
<dbReference type="PANTHER" id="PTHR36930">
    <property type="entry name" value="METAL-SULFUR CLUSTER BIOSYNTHESIS PROTEINS YUAD-RELATED"/>
    <property type="match status" value="1"/>
</dbReference>
<dbReference type="Pfam" id="PF03473">
    <property type="entry name" value="MOSC"/>
    <property type="match status" value="1"/>
</dbReference>
<dbReference type="GO" id="GO:0030151">
    <property type="term" value="F:molybdenum ion binding"/>
    <property type="evidence" value="ECO:0007669"/>
    <property type="project" value="InterPro"/>
</dbReference>
<reference evidence="2 3" key="1">
    <citation type="submission" date="2019-03" db="EMBL/GenBank/DDBJ databases">
        <title>Genomic Encyclopedia of Type Strains, Phase IV (KMG-IV): sequencing the most valuable type-strain genomes for metagenomic binning, comparative biology and taxonomic classification.</title>
        <authorList>
            <person name="Goeker M."/>
        </authorList>
    </citation>
    <scope>NUCLEOTIDE SEQUENCE [LARGE SCALE GENOMIC DNA]</scope>
    <source>
        <strain evidence="2 3">DSM 28231</strain>
    </source>
</reference>
<feature type="domain" description="MOSC" evidence="1">
    <location>
        <begin position="109"/>
        <end position="260"/>
    </location>
</feature>
<proteinExistence type="predicted"/>
<dbReference type="Proteomes" id="UP000294841">
    <property type="component" value="Unassembled WGS sequence"/>
</dbReference>
<dbReference type="GO" id="GO:0030170">
    <property type="term" value="F:pyridoxal phosphate binding"/>
    <property type="evidence" value="ECO:0007669"/>
    <property type="project" value="InterPro"/>
</dbReference>
<dbReference type="SUPFAM" id="SSF50800">
    <property type="entry name" value="PK beta-barrel domain-like"/>
    <property type="match status" value="1"/>
</dbReference>
<comment type="caution">
    <text evidence="2">The sequence shown here is derived from an EMBL/GenBank/DDBJ whole genome shotgun (WGS) entry which is preliminary data.</text>
</comment>
<dbReference type="EMBL" id="SLXI01000001">
    <property type="protein sequence ID" value="TCP14389.1"/>
    <property type="molecule type" value="Genomic_DNA"/>
</dbReference>
<dbReference type="InterPro" id="IPR052716">
    <property type="entry name" value="MOSC_domain"/>
</dbReference>
<protein>
    <recommendedName>
        <fullName evidence="1">MOSC domain-containing protein</fullName>
    </recommendedName>
</protein>
<dbReference type="InterPro" id="IPR011037">
    <property type="entry name" value="Pyrv_Knase-like_insert_dom_sf"/>
</dbReference>
<name>A0A4R2N3H5_9PAST</name>
<dbReference type="InterPro" id="IPR005302">
    <property type="entry name" value="MoCF_Sase_C"/>
</dbReference>
<dbReference type="GO" id="GO:0003824">
    <property type="term" value="F:catalytic activity"/>
    <property type="evidence" value="ECO:0007669"/>
    <property type="project" value="InterPro"/>
</dbReference>
<evidence type="ECO:0000313" key="2">
    <source>
        <dbReference type="EMBL" id="TCP14389.1"/>
    </source>
</evidence>
<dbReference type="Pfam" id="PF03476">
    <property type="entry name" value="MOSC_N"/>
    <property type="match status" value="1"/>
</dbReference>
<dbReference type="SUPFAM" id="SSF141673">
    <property type="entry name" value="MOSC N-terminal domain-like"/>
    <property type="match status" value="1"/>
</dbReference>
<evidence type="ECO:0000313" key="3">
    <source>
        <dbReference type="Proteomes" id="UP000294841"/>
    </source>
</evidence>
<evidence type="ECO:0000259" key="1">
    <source>
        <dbReference type="PROSITE" id="PS51340"/>
    </source>
</evidence>
<dbReference type="AlphaFoldDB" id="A0A4R2N3H5"/>
<accession>A0A4R2N3H5</accession>
<gene>
    <name evidence="2" type="ORF">EV697_101530</name>
</gene>
<dbReference type="PROSITE" id="PS51340">
    <property type="entry name" value="MOSC"/>
    <property type="match status" value="1"/>
</dbReference>
<keyword evidence="3" id="KW-1185">Reference proteome</keyword>
<dbReference type="InterPro" id="IPR005303">
    <property type="entry name" value="MOCOS_middle"/>
</dbReference>